<protein>
    <submittedName>
        <fullName evidence="1">Uncharacterized protein</fullName>
    </submittedName>
</protein>
<proteinExistence type="predicted"/>
<reference evidence="1 2" key="1">
    <citation type="submission" date="2018-08" db="EMBL/GenBank/DDBJ databases">
        <title>Chitinophaga sp. K20C18050901, a novel bacterium isolated from forest soil.</title>
        <authorList>
            <person name="Wang C."/>
        </authorList>
    </citation>
    <scope>NUCLEOTIDE SEQUENCE [LARGE SCALE GENOMIC DNA]</scope>
    <source>
        <strain evidence="1 2">K20C18050901</strain>
    </source>
</reference>
<name>A0A3E1P9E1_9BACT</name>
<accession>A0A3E1P9E1</accession>
<dbReference type="RefSeq" id="WP_116852135.1">
    <property type="nucleotide sequence ID" value="NZ_QTJV01000001.1"/>
</dbReference>
<comment type="caution">
    <text evidence="1">The sequence shown here is derived from an EMBL/GenBank/DDBJ whole genome shotgun (WGS) entry which is preliminary data.</text>
</comment>
<dbReference type="EMBL" id="QTJV01000001">
    <property type="protein sequence ID" value="RFM36816.1"/>
    <property type="molecule type" value="Genomic_DNA"/>
</dbReference>
<dbReference type="AlphaFoldDB" id="A0A3E1P9E1"/>
<gene>
    <name evidence="1" type="ORF">DXN04_04770</name>
</gene>
<evidence type="ECO:0000313" key="2">
    <source>
        <dbReference type="Proteomes" id="UP000261174"/>
    </source>
</evidence>
<sequence length="117" mass="13128">MALILTAHTPPAQDQHKSSATIILGDKDLHLVSEDKFAIEIAITNTEKLQMLIDSGNPVILLILGKKKYVAKPQFILSSALPAKCDLFYVVDTDERNYLRIDSNRMTFHKIKALTLH</sequence>
<keyword evidence="2" id="KW-1185">Reference proteome</keyword>
<evidence type="ECO:0000313" key="1">
    <source>
        <dbReference type="EMBL" id="RFM36816.1"/>
    </source>
</evidence>
<organism evidence="1 2">
    <name type="scientific">Chitinophaga silvisoli</name>
    <dbReference type="NCBI Taxonomy" id="2291814"/>
    <lineage>
        <taxon>Bacteria</taxon>
        <taxon>Pseudomonadati</taxon>
        <taxon>Bacteroidota</taxon>
        <taxon>Chitinophagia</taxon>
        <taxon>Chitinophagales</taxon>
        <taxon>Chitinophagaceae</taxon>
        <taxon>Chitinophaga</taxon>
    </lineage>
</organism>
<dbReference type="Proteomes" id="UP000261174">
    <property type="component" value="Unassembled WGS sequence"/>
</dbReference>